<dbReference type="Gene3D" id="2.40.50.1020">
    <property type="entry name" value="LytTr DNA-binding domain"/>
    <property type="match status" value="1"/>
</dbReference>
<feature type="transmembrane region" description="Helical" evidence="1">
    <location>
        <begin position="6"/>
        <end position="26"/>
    </location>
</feature>
<reference evidence="4 5" key="1">
    <citation type="submission" date="2017-04" db="EMBL/GenBank/DDBJ databases">
        <authorList>
            <person name="Afonso C.L."/>
            <person name="Miller P.J."/>
            <person name="Scott M.A."/>
            <person name="Spackman E."/>
            <person name="Goraichik I."/>
            <person name="Dimitrov K.M."/>
            <person name="Suarez D.L."/>
            <person name="Swayne D.E."/>
        </authorList>
    </citation>
    <scope>NUCLEOTIDE SEQUENCE [LARGE SCALE GENOMIC DNA]</scope>
    <source>
        <strain evidence="4 5">USBA 355</strain>
    </source>
</reference>
<accession>A0A1Y6CGM1</accession>
<dbReference type="PROSITE" id="PS50930">
    <property type="entry name" value="HTH_LYTTR"/>
    <property type="match status" value="1"/>
</dbReference>
<gene>
    <name evidence="4" type="ORF">SAMN05428998_12547</name>
</gene>
<evidence type="ECO:0000313" key="4">
    <source>
        <dbReference type="EMBL" id="SMF64270.1"/>
    </source>
</evidence>
<evidence type="ECO:0000256" key="1">
    <source>
        <dbReference type="PROSITE-ProRule" id="PRU00244"/>
    </source>
</evidence>
<keyword evidence="1" id="KW-0812">Transmembrane</keyword>
<dbReference type="InterPro" id="IPR007492">
    <property type="entry name" value="LytTR_DNA-bd_dom"/>
</dbReference>
<feature type="transmembrane region" description="Helical" evidence="1">
    <location>
        <begin position="137"/>
        <end position="156"/>
    </location>
</feature>
<proteinExistence type="predicted"/>
<feature type="domain" description="MHYT" evidence="2">
    <location>
        <begin position="6"/>
        <end position="194"/>
    </location>
</feature>
<dbReference type="PIRSF" id="PIRSF036615">
    <property type="entry name" value="MHYT_LytTR"/>
    <property type="match status" value="1"/>
</dbReference>
<feature type="transmembrane region" description="Helical" evidence="1">
    <location>
        <begin position="168"/>
        <end position="190"/>
    </location>
</feature>
<dbReference type="GO" id="GO:0016020">
    <property type="term" value="C:membrane"/>
    <property type="evidence" value="ECO:0007669"/>
    <property type="project" value="UniProtKB-UniRule"/>
</dbReference>
<protein>
    <submittedName>
        <fullName evidence="4">MHYT domain-containing protein, NO-binding membrane sensor</fullName>
    </submittedName>
</protein>
<dbReference type="AlphaFoldDB" id="A0A1Y6CGM1"/>
<evidence type="ECO:0000313" key="5">
    <source>
        <dbReference type="Proteomes" id="UP000192917"/>
    </source>
</evidence>
<feature type="transmembrane region" description="Helical" evidence="1">
    <location>
        <begin position="107"/>
        <end position="125"/>
    </location>
</feature>
<dbReference type="Proteomes" id="UP000192917">
    <property type="component" value="Unassembled WGS sequence"/>
</dbReference>
<dbReference type="InterPro" id="IPR005330">
    <property type="entry name" value="MHYT_dom"/>
</dbReference>
<dbReference type="Pfam" id="PF03707">
    <property type="entry name" value="MHYT"/>
    <property type="match status" value="2"/>
</dbReference>
<feature type="transmembrane region" description="Helical" evidence="1">
    <location>
        <begin position="47"/>
        <end position="74"/>
    </location>
</feature>
<dbReference type="STRING" id="560819.SAMN05428998_12547"/>
<evidence type="ECO:0000259" key="3">
    <source>
        <dbReference type="PROSITE" id="PS50930"/>
    </source>
</evidence>
<feature type="transmembrane region" description="Helical" evidence="1">
    <location>
        <begin position="80"/>
        <end position="100"/>
    </location>
</feature>
<keyword evidence="1" id="KW-0472">Membrane</keyword>
<dbReference type="PANTHER" id="PTHR35152:SF1">
    <property type="entry name" value="DOMAIN SIGNALLING PROTEIN, PUTATIVE (AFU_ORTHOLOGUE AFUA_5G11310)-RELATED"/>
    <property type="match status" value="1"/>
</dbReference>
<dbReference type="SMART" id="SM00850">
    <property type="entry name" value="LytTR"/>
    <property type="match status" value="1"/>
</dbReference>
<keyword evidence="5" id="KW-1185">Reference proteome</keyword>
<keyword evidence="1" id="KW-1133">Transmembrane helix</keyword>
<feature type="transmembrane region" description="Helical" evidence="1">
    <location>
        <begin position="210"/>
        <end position="232"/>
    </location>
</feature>
<sequence>MIEVRYDPWLVAASVAVAVMAAFTCLRLTSGLSATSTDVRKARIAEAAIALGGGIWSMHFVAMMAVQLNVVIFYDPLRTLGSALIAVLVTGTALLLLHFGERTPGRIVVAGCLTGIGIVAMHYLGMSAITGNCLVAFGPWGVALASAIGIGASILAMEMAYRKRTRRATLTGSVLLGLAVSAMHYSAMAFTTFRLTDSPSVTAVPALSQGSLALIVALAAFVICGLFLLMAVPGEMSAADAGDVRPEAAVGRTAPARLAERVAARLPDQSAVLSKAFVRGRQTAVAQVTRIPYEKDNTIRFLPSSAILAVRAEGHYTRIQDAQGEFFCPWSISRIEAALDPETFLRTHRSYLVNRQHISGFRKSGDKGACFLGEGTGLEVPVSRGRLQQVEALLGLT</sequence>
<feature type="domain" description="HTH LytTR-type" evidence="3">
    <location>
        <begin position="291"/>
        <end position="396"/>
    </location>
</feature>
<organism evidence="4 5">
    <name type="scientific">Tistlia consotensis USBA 355</name>
    <dbReference type="NCBI Taxonomy" id="560819"/>
    <lineage>
        <taxon>Bacteria</taxon>
        <taxon>Pseudomonadati</taxon>
        <taxon>Pseudomonadota</taxon>
        <taxon>Alphaproteobacteria</taxon>
        <taxon>Rhodospirillales</taxon>
        <taxon>Rhodovibrionaceae</taxon>
        <taxon>Tistlia</taxon>
    </lineage>
</organism>
<dbReference type="RefSeq" id="WP_085125205.1">
    <property type="nucleotide sequence ID" value="NZ_FWZX01000025.1"/>
</dbReference>
<dbReference type="EMBL" id="FWZX01000025">
    <property type="protein sequence ID" value="SMF64270.1"/>
    <property type="molecule type" value="Genomic_DNA"/>
</dbReference>
<dbReference type="InterPro" id="IPR012073">
    <property type="entry name" value="LytTR_MHYT"/>
</dbReference>
<dbReference type="Pfam" id="PF04397">
    <property type="entry name" value="LytTR"/>
    <property type="match status" value="1"/>
</dbReference>
<evidence type="ECO:0000259" key="2">
    <source>
        <dbReference type="PROSITE" id="PS50924"/>
    </source>
</evidence>
<dbReference type="PANTHER" id="PTHR35152">
    <property type="entry name" value="DOMAIN SIGNALLING PROTEIN, PUTATIVE (AFU_ORTHOLOGUE AFUA_5G11310)-RELATED"/>
    <property type="match status" value="1"/>
</dbReference>
<name>A0A1Y6CGM1_9PROT</name>
<dbReference type="GO" id="GO:0003677">
    <property type="term" value="F:DNA binding"/>
    <property type="evidence" value="ECO:0007669"/>
    <property type="project" value="InterPro"/>
</dbReference>
<dbReference type="PROSITE" id="PS50924">
    <property type="entry name" value="MHYT"/>
    <property type="match status" value="1"/>
</dbReference>